<evidence type="ECO:0000256" key="1">
    <source>
        <dbReference type="ARBA" id="ARBA00010502"/>
    </source>
</evidence>
<dbReference type="PANTHER" id="PTHR33565:SF1">
    <property type="entry name" value="DORMANCY-ASSOCIATED PROTEIN HOMOLOG 3"/>
    <property type="match status" value="1"/>
</dbReference>
<organism evidence="3 4">
    <name type="scientific">Dendrobium chrysotoxum</name>
    <name type="common">Orchid</name>
    <dbReference type="NCBI Taxonomy" id="161865"/>
    <lineage>
        <taxon>Eukaryota</taxon>
        <taxon>Viridiplantae</taxon>
        <taxon>Streptophyta</taxon>
        <taxon>Embryophyta</taxon>
        <taxon>Tracheophyta</taxon>
        <taxon>Spermatophyta</taxon>
        <taxon>Magnoliopsida</taxon>
        <taxon>Liliopsida</taxon>
        <taxon>Asparagales</taxon>
        <taxon>Orchidaceae</taxon>
        <taxon>Epidendroideae</taxon>
        <taxon>Malaxideae</taxon>
        <taxon>Dendrobiinae</taxon>
        <taxon>Dendrobium</taxon>
    </lineage>
</organism>
<comment type="caution">
    <text evidence="3">The sequence shown here is derived from an EMBL/GenBank/DDBJ whole genome shotgun (WGS) entry which is preliminary data.</text>
</comment>
<reference evidence="3 4" key="1">
    <citation type="journal article" date="2021" name="Hortic Res">
        <title>Chromosome-scale assembly of the Dendrobium chrysotoxum genome enhances the understanding of orchid evolution.</title>
        <authorList>
            <person name="Zhang Y."/>
            <person name="Zhang G.Q."/>
            <person name="Zhang D."/>
            <person name="Liu X.D."/>
            <person name="Xu X.Y."/>
            <person name="Sun W.H."/>
            <person name="Yu X."/>
            <person name="Zhu X."/>
            <person name="Wang Z.W."/>
            <person name="Zhao X."/>
            <person name="Zhong W.Y."/>
            <person name="Chen H."/>
            <person name="Yin W.L."/>
            <person name="Huang T."/>
            <person name="Niu S.C."/>
            <person name="Liu Z.J."/>
        </authorList>
    </citation>
    <scope>NUCLEOTIDE SEQUENCE [LARGE SCALE GENOMIC DNA]</scope>
    <source>
        <strain evidence="3">Lindl</strain>
    </source>
</reference>
<evidence type="ECO:0000256" key="2">
    <source>
        <dbReference type="SAM" id="MobiDB-lite"/>
    </source>
</evidence>
<evidence type="ECO:0000313" key="3">
    <source>
        <dbReference type="EMBL" id="KAH0462848.1"/>
    </source>
</evidence>
<keyword evidence="4" id="KW-1185">Reference proteome</keyword>
<dbReference type="PANTHER" id="PTHR33565">
    <property type="entry name" value="DORMANCY-ASSOCIATED PROTEIN 1"/>
    <property type="match status" value="1"/>
</dbReference>
<name>A0AAV7H5L5_DENCH</name>
<feature type="compositionally biased region" description="Low complexity" evidence="2">
    <location>
        <begin position="77"/>
        <end position="88"/>
    </location>
</feature>
<sequence>MGLLDKLWDDTLAGPRPEKGLGRLRKPNPLCFRSNYGKGGFWTAEDEMVDSGISKDFGYDSQENALRVTRSIMIKRPSGCPSPLSGTPSPSPSPSPSPAESTSPLSPASGGKEWNPFRRNSSSDASQGALGKSNASPYQIISPLIGDVYALSYVLFWGCVFRRIEMHLFVRFELRMKREVRRDKKRKHDGNSWENIQKRFDNGWRSNNNKWTGESLTIFEDLKAANEHAKV</sequence>
<dbReference type="Proteomes" id="UP000775213">
    <property type="component" value="Unassembled WGS sequence"/>
</dbReference>
<dbReference type="EMBL" id="JAGFBR010000009">
    <property type="protein sequence ID" value="KAH0462848.1"/>
    <property type="molecule type" value="Genomic_DNA"/>
</dbReference>
<feature type="compositionally biased region" description="Low complexity" evidence="2">
    <location>
        <begin position="98"/>
        <end position="109"/>
    </location>
</feature>
<feature type="region of interest" description="Disordered" evidence="2">
    <location>
        <begin position="77"/>
        <end position="132"/>
    </location>
</feature>
<feature type="region of interest" description="Disordered" evidence="2">
    <location>
        <begin position="1"/>
        <end position="28"/>
    </location>
</feature>
<gene>
    <name evidence="3" type="ORF">IEQ34_010423</name>
</gene>
<dbReference type="InterPro" id="IPR008406">
    <property type="entry name" value="DRM/ARP"/>
</dbReference>
<accession>A0AAV7H5L5</accession>
<dbReference type="AlphaFoldDB" id="A0AAV7H5L5"/>
<comment type="similarity">
    <text evidence="1">Belongs to the DRM1/ARP family.</text>
</comment>
<protein>
    <submittedName>
        <fullName evidence="3">Uncharacterized protein</fullName>
    </submittedName>
</protein>
<proteinExistence type="inferred from homology"/>
<evidence type="ECO:0000313" key="4">
    <source>
        <dbReference type="Proteomes" id="UP000775213"/>
    </source>
</evidence>